<dbReference type="Proteomes" id="UP000033710">
    <property type="component" value="Unassembled WGS sequence"/>
</dbReference>
<dbReference type="KEGG" id="ssck:SPSK_10076"/>
<proteinExistence type="predicted"/>
<comment type="caution">
    <text evidence="1">The sequence shown here is derived from an EMBL/GenBank/DDBJ whole genome shotgun (WGS) entry which is preliminary data.</text>
</comment>
<dbReference type="AlphaFoldDB" id="A0A0F2MAC0"/>
<sequence>MPSDPGAFVFVSDTFGGLDDTTIASAPSTKLATPLIEVGERLEQVNIVDVERWHAVKRDGQVSEREVMAVMKDTLLEEDRSRKRQRGTE</sequence>
<dbReference type="RefSeq" id="XP_016588695.1">
    <property type="nucleotide sequence ID" value="XM_016736633.1"/>
</dbReference>
<evidence type="ECO:0000313" key="2">
    <source>
        <dbReference type="Proteomes" id="UP000033710"/>
    </source>
</evidence>
<organism evidence="1 2">
    <name type="scientific">Sporothrix schenckii 1099-18</name>
    <dbReference type="NCBI Taxonomy" id="1397361"/>
    <lineage>
        <taxon>Eukaryota</taxon>
        <taxon>Fungi</taxon>
        <taxon>Dikarya</taxon>
        <taxon>Ascomycota</taxon>
        <taxon>Pezizomycotina</taxon>
        <taxon>Sordariomycetes</taxon>
        <taxon>Sordariomycetidae</taxon>
        <taxon>Ophiostomatales</taxon>
        <taxon>Ophiostomataceae</taxon>
        <taxon>Sporothrix</taxon>
    </lineage>
</organism>
<dbReference type="EMBL" id="AXCR01000007">
    <property type="protein sequence ID" value="KJR86019.1"/>
    <property type="molecule type" value="Genomic_DNA"/>
</dbReference>
<reference evidence="1 2" key="1">
    <citation type="journal article" date="2014" name="BMC Genomics">
        <title>Comparative genomics of the major fungal agents of human and animal Sporotrichosis: Sporothrix schenckii and Sporothrix brasiliensis.</title>
        <authorList>
            <person name="Teixeira M.M."/>
            <person name="de Almeida L.G."/>
            <person name="Kubitschek-Barreira P."/>
            <person name="Alves F.L."/>
            <person name="Kioshima E.S."/>
            <person name="Abadio A.K."/>
            <person name="Fernandes L."/>
            <person name="Derengowski L.S."/>
            <person name="Ferreira K.S."/>
            <person name="Souza R.C."/>
            <person name="Ruiz J.C."/>
            <person name="de Andrade N.C."/>
            <person name="Paes H.C."/>
            <person name="Nicola A.M."/>
            <person name="Albuquerque P."/>
            <person name="Gerber A.L."/>
            <person name="Martins V.P."/>
            <person name="Peconick L.D."/>
            <person name="Neto A.V."/>
            <person name="Chaucanez C.B."/>
            <person name="Silva P.A."/>
            <person name="Cunha O.L."/>
            <person name="de Oliveira F.F."/>
            <person name="dos Santos T.C."/>
            <person name="Barros A.L."/>
            <person name="Soares M.A."/>
            <person name="de Oliveira L.M."/>
            <person name="Marini M.M."/>
            <person name="Villalobos-Duno H."/>
            <person name="Cunha M.M."/>
            <person name="de Hoog S."/>
            <person name="da Silveira J.F."/>
            <person name="Henrissat B."/>
            <person name="Nino-Vega G.A."/>
            <person name="Cisalpino P.S."/>
            <person name="Mora-Montes H.M."/>
            <person name="Almeida S.R."/>
            <person name="Stajich J.E."/>
            <person name="Lopes-Bezerra L.M."/>
            <person name="Vasconcelos A.T."/>
            <person name="Felipe M.S."/>
        </authorList>
    </citation>
    <scope>NUCLEOTIDE SEQUENCE [LARGE SCALE GENOMIC DNA]</scope>
    <source>
        <strain evidence="1 2">1099-18</strain>
    </source>
</reference>
<protein>
    <submittedName>
        <fullName evidence="1">Uncharacterized protein</fullName>
    </submittedName>
</protein>
<name>A0A0F2MAC0_SPOSC</name>
<gene>
    <name evidence="1" type="ORF">SPSK_10076</name>
</gene>
<dbReference type="VEuPathDB" id="FungiDB:SPSK_10076"/>
<evidence type="ECO:0000313" key="1">
    <source>
        <dbReference type="EMBL" id="KJR86019.1"/>
    </source>
</evidence>
<dbReference type="GeneID" id="27671910"/>
<reference evidence="1 2" key="2">
    <citation type="journal article" date="2015" name="Eukaryot. Cell">
        <title>Asexual propagation of a virulent clone complex in a human and feline outbreak of sporotrichosis.</title>
        <authorList>
            <person name="Teixeira Mde M."/>
            <person name="Rodrigues A.M."/>
            <person name="Tsui C.K."/>
            <person name="de Almeida L.G."/>
            <person name="Van Diepeningen A.D."/>
            <person name="van den Ende B.G."/>
            <person name="Fernandes G.F."/>
            <person name="Kano R."/>
            <person name="Hamelin R.C."/>
            <person name="Lopes-Bezerra L.M."/>
            <person name="Vasconcelos A.T."/>
            <person name="de Hoog S."/>
            <person name="de Camargo Z.P."/>
            <person name="Felipe M.S."/>
        </authorList>
    </citation>
    <scope>NUCLEOTIDE SEQUENCE [LARGE SCALE GENOMIC DNA]</scope>
    <source>
        <strain evidence="1 2">1099-18</strain>
    </source>
</reference>
<accession>A0A0F2MAC0</accession>